<evidence type="ECO:0000256" key="4">
    <source>
        <dbReference type="ARBA" id="ARBA00022741"/>
    </source>
</evidence>
<evidence type="ECO:0000313" key="11">
    <source>
        <dbReference type="Proteomes" id="UP001327560"/>
    </source>
</evidence>
<dbReference type="GO" id="GO:0007165">
    <property type="term" value="P:signal transduction"/>
    <property type="evidence" value="ECO:0007669"/>
    <property type="project" value="TreeGrafter"/>
</dbReference>
<sequence length="244" mass="27629">MTPDESTCDPHSHSTQTRPPDLPECRASLLLFFSSNEPLHRIQAPLHQISVSGELLQATATRNYLYQLCKGVAHCHSHVVLHRDLKPQNLLVDKAKGILKIVDLGLGRAFSVPLKSYTDKILTLWYRAPEILLGETHYSTGVDIWSVGCIFAEMARGQIFYLLGTPTEEQWPGVTSLRNWHEYPQWKAQNLTLVVPNLEPEGVDPLAKMLEYDPTKRMSAKEAIAHRYFNSQLKKITNESKLDS</sequence>
<dbReference type="GO" id="GO:0004693">
    <property type="term" value="F:cyclin-dependent protein serine/threonine kinase activity"/>
    <property type="evidence" value="ECO:0007669"/>
    <property type="project" value="TreeGrafter"/>
</dbReference>
<comment type="similarity">
    <text evidence="1">Belongs to the protein kinase superfamily. CMGC Ser/Thr protein kinase family. CDC2/CDKX subfamily.</text>
</comment>
<dbReference type="PANTHER" id="PTHR24056:SF254">
    <property type="entry name" value="CYCLIN-DEPENDENT KINASE 2"/>
    <property type="match status" value="1"/>
</dbReference>
<feature type="region of interest" description="Disordered" evidence="8">
    <location>
        <begin position="1"/>
        <end position="22"/>
    </location>
</feature>
<dbReference type="GO" id="GO:0010389">
    <property type="term" value="P:regulation of G2/M transition of mitotic cell cycle"/>
    <property type="evidence" value="ECO:0007669"/>
    <property type="project" value="TreeGrafter"/>
</dbReference>
<dbReference type="EMBL" id="CP136892">
    <property type="protein sequence ID" value="WOL01956.1"/>
    <property type="molecule type" value="Genomic_DNA"/>
</dbReference>
<dbReference type="GO" id="GO:0005634">
    <property type="term" value="C:nucleus"/>
    <property type="evidence" value="ECO:0007669"/>
    <property type="project" value="TreeGrafter"/>
</dbReference>
<evidence type="ECO:0000256" key="2">
    <source>
        <dbReference type="ARBA" id="ARBA00022527"/>
    </source>
</evidence>
<accession>A0AAQ3Q7I9</accession>
<dbReference type="GO" id="GO:0000307">
    <property type="term" value="C:cyclin-dependent protein kinase holoenzyme complex"/>
    <property type="evidence" value="ECO:0007669"/>
    <property type="project" value="TreeGrafter"/>
</dbReference>
<dbReference type="SUPFAM" id="SSF56112">
    <property type="entry name" value="Protein kinase-like (PK-like)"/>
    <property type="match status" value="1"/>
</dbReference>
<dbReference type="PROSITE" id="PS00108">
    <property type="entry name" value="PROTEIN_KINASE_ST"/>
    <property type="match status" value="1"/>
</dbReference>
<dbReference type="GO" id="GO:0051301">
    <property type="term" value="P:cell division"/>
    <property type="evidence" value="ECO:0007669"/>
    <property type="project" value="UniProtKB-KW"/>
</dbReference>
<evidence type="ECO:0000313" key="10">
    <source>
        <dbReference type="EMBL" id="WOL01956.1"/>
    </source>
</evidence>
<comment type="catalytic activity">
    <reaction evidence="7">
        <text>[DNA-directed RNA polymerase] + ATP = phospho-[DNA-directed RNA polymerase] + ADP + H(+)</text>
        <dbReference type="Rhea" id="RHEA:10216"/>
        <dbReference type="Rhea" id="RHEA-COMP:11321"/>
        <dbReference type="Rhea" id="RHEA-COMP:11322"/>
        <dbReference type="ChEBI" id="CHEBI:15378"/>
        <dbReference type="ChEBI" id="CHEBI:30616"/>
        <dbReference type="ChEBI" id="CHEBI:43176"/>
        <dbReference type="ChEBI" id="CHEBI:68546"/>
        <dbReference type="ChEBI" id="CHEBI:456216"/>
        <dbReference type="EC" id="2.7.11.23"/>
    </reaction>
</comment>
<evidence type="ECO:0000256" key="6">
    <source>
        <dbReference type="ARBA" id="ARBA00022840"/>
    </source>
</evidence>
<dbReference type="Gene3D" id="1.10.510.10">
    <property type="entry name" value="Transferase(Phosphotransferase) domain 1"/>
    <property type="match status" value="1"/>
</dbReference>
<keyword evidence="2" id="KW-0723">Serine/threonine-protein kinase</keyword>
<keyword evidence="10" id="KW-0132">Cell division</keyword>
<gene>
    <name evidence="10" type="ORF">Cni_G10675</name>
</gene>
<evidence type="ECO:0000256" key="1">
    <source>
        <dbReference type="ARBA" id="ARBA00006485"/>
    </source>
</evidence>
<evidence type="ECO:0000256" key="7">
    <source>
        <dbReference type="ARBA" id="ARBA00049280"/>
    </source>
</evidence>
<reference evidence="10 11" key="1">
    <citation type="submission" date="2023-10" db="EMBL/GenBank/DDBJ databases">
        <title>Chromosome-scale genome assembly provides insights into flower coloration mechanisms of Canna indica.</title>
        <authorList>
            <person name="Li C."/>
        </authorList>
    </citation>
    <scope>NUCLEOTIDE SEQUENCE [LARGE SCALE GENOMIC DNA]</scope>
    <source>
        <tissue evidence="10">Flower</tissue>
    </source>
</reference>
<dbReference type="GO" id="GO:0005737">
    <property type="term" value="C:cytoplasm"/>
    <property type="evidence" value="ECO:0007669"/>
    <property type="project" value="TreeGrafter"/>
</dbReference>
<dbReference type="InterPro" id="IPR011009">
    <property type="entry name" value="Kinase-like_dom_sf"/>
</dbReference>
<dbReference type="GO" id="GO:0030332">
    <property type="term" value="F:cyclin binding"/>
    <property type="evidence" value="ECO:0007669"/>
    <property type="project" value="TreeGrafter"/>
</dbReference>
<dbReference type="Pfam" id="PF00069">
    <property type="entry name" value="Pkinase"/>
    <property type="match status" value="1"/>
</dbReference>
<feature type="domain" description="Protein kinase" evidence="9">
    <location>
        <begin position="1"/>
        <end position="229"/>
    </location>
</feature>
<evidence type="ECO:0000256" key="8">
    <source>
        <dbReference type="SAM" id="MobiDB-lite"/>
    </source>
</evidence>
<dbReference type="FunFam" id="1.10.510.10:FF:000624">
    <property type="entry name" value="Mitogen-activated protein kinase"/>
    <property type="match status" value="1"/>
</dbReference>
<dbReference type="GO" id="GO:0008353">
    <property type="term" value="F:RNA polymerase II CTD heptapeptide repeat kinase activity"/>
    <property type="evidence" value="ECO:0007669"/>
    <property type="project" value="UniProtKB-EC"/>
</dbReference>
<dbReference type="InterPro" id="IPR008271">
    <property type="entry name" value="Ser/Thr_kinase_AS"/>
</dbReference>
<evidence type="ECO:0000259" key="9">
    <source>
        <dbReference type="PROSITE" id="PS50011"/>
    </source>
</evidence>
<dbReference type="GO" id="GO:0005524">
    <property type="term" value="F:ATP binding"/>
    <property type="evidence" value="ECO:0007669"/>
    <property type="project" value="UniProtKB-KW"/>
</dbReference>
<keyword evidence="3" id="KW-0808">Transferase</keyword>
<organism evidence="10 11">
    <name type="scientific">Canna indica</name>
    <name type="common">Indian-shot</name>
    <dbReference type="NCBI Taxonomy" id="4628"/>
    <lineage>
        <taxon>Eukaryota</taxon>
        <taxon>Viridiplantae</taxon>
        <taxon>Streptophyta</taxon>
        <taxon>Embryophyta</taxon>
        <taxon>Tracheophyta</taxon>
        <taxon>Spermatophyta</taxon>
        <taxon>Magnoliopsida</taxon>
        <taxon>Liliopsida</taxon>
        <taxon>Zingiberales</taxon>
        <taxon>Cannaceae</taxon>
        <taxon>Canna</taxon>
    </lineage>
</organism>
<proteinExistence type="inferred from homology"/>
<keyword evidence="10" id="KW-0131">Cell cycle</keyword>
<dbReference type="PANTHER" id="PTHR24056">
    <property type="entry name" value="CELL DIVISION PROTEIN KINASE"/>
    <property type="match status" value="1"/>
</dbReference>
<dbReference type="AlphaFoldDB" id="A0AAQ3Q7I9"/>
<dbReference type="GO" id="GO:0000082">
    <property type="term" value="P:G1/S transition of mitotic cell cycle"/>
    <property type="evidence" value="ECO:0007669"/>
    <property type="project" value="TreeGrafter"/>
</dbReference>
<evidence type="ECO:0000256" key="3">
    <source>
        <dbReference type="ARBA" id="ARBA00022679"/>
    </source>
</evidence>
<dbReference type="InterPro" id="IPR050108">
    <property type="entry name" value="CDK"/>
</dbReference>
<protein>
    <submittedName>
        <fullName evidence="10">Cell division control protein 2</fullName>
    </submittedName>
</protein>
<name>A0AAQ3Q7I9_9LILI</name>
<evidence type="ECO:0000256" key="5">
    <source>
        <dbReference type="ARBA" id="ARBA00022777"/>
    </source>
</evidence>
<keyword evidence="4" id="KW-0547">Nucleotide-binding</keyword>
<dbReference type="SMART" id="SM00220">
    <property type="entry name" value="S_TKc"/>
    <property type="match status" value="1"/>
</dbReference>
<keyword evidence="5" id="KW-0418">Kinase</keyword>
<dbReference type="Proteomes" id="UP001327560">
    <property type="component" value="Chromosome 3"/>
</dbReference>
<keyword evidence="6" id="KW-0067">ATP-binding</keyword>
<dbReference type="PROSITE" id="PS50011">
    <property type="entry name" value="PROTEIN_KINASE_DOM"/>
    <property type="match status" value="1"/>
</dbReference>
<keyword evidence="11" id="KW-1185">Reference proteome</keyword>
<dbReference type="InterPro" id="IPR000719">
    <property type="entry name" value="Prot_kinase_dom"/>
</dbReference>